<accession>A0A0W8FX80</accession>
<protein>
    <recommendedName>
        <fullName evidence="2">SRPBCC family protein</fullName>
    </recommendedName>
</protein>
<dbReference type="CDD" id="cd07812">
    <property type="entry name" value="SRPBCC"/>
    <property type="match status" value="1"/>
</dbReference>
<name>A0A0W8FX80_9ZZZZ</name>
<evidence type="ECO:0008006" key="2">
    <source>
        <dbReference type="Google" id="ProtNLM"/>
    </source>
</evidence>
<organism evidence="1">
    <name type="scientific">hydrocarbon metagenome</name>
    <dbReference type="NCBI Taxonomy" id="938273"/>
    <lineage>
        <taxon>unclassified sequences</taxon>
        <taxon>metagenomes</taxon>
        <taxon>ecological metagenomes</taxon>
    </lineage>
</organism>
<dbReference type="SUPFAM" id="SSF55961">
    <property type="entry name" value="Bet v1-like"/>
    <property type="match status" value="1"/>
</dbReference>
<dbReference type="InterPro" id="IPR023393">
    <property type="entry name" value="START-like_dom_sf"/>
</dbReference>
<dbReference type="Gene3D" id="3.30.530.20">
    <property type="match status" value="1"/>
</dbReference>
<comment type="caution">
    <text evidence="1">The sequence shown here is derived from an EMBL/GenBank/DDBJ whole genome shotgun (WGS) entry which is preliminary data.</text>
</comment>
<dbReference type="EMBL" id="LNQE01000689">
    <property type="protein sequence ID" value="KUG25425.1"/>
    <property type="molecule type" value="Genomic_DNA"/>
</dbReference>
<dbReference type="AlphaFoldDB" id="A0A0W8FX80"/>
<reference evidence="1" key="1">
    <citation type="journal article" date="2015" name="Proc. Natl. Acad. Sci. U.S.A.">
        <title>Networks of energetic and metabolic interactions define dynamics in microbial communities.</title>
        <authorList>
            <person name="Embree M."/>
            <person name="Liu J.K."/>
            <person name="Al-Bassam M.M."/>
            <person name="Zengler K."/>
        </authorList>
    </citation>
    <scope>NUCLEOTIDE SEQUENCE</scope>
</reference>
<dbReference type="InterPro" id="IPR019587">
    <property type="entry name" value="Polyketide_cyclase/dehydratase"/>
</dbReference>
<proteinExistence type="predicted"/>
<dbReference type="Pfam" id="PF10604">
    <property type="entry name" value="Polyketide_cyc2"/>
    <property type="match status" value="1"/>
</dbReference>
<sequence>MKYDCRIEINKPINKVVELFDDPNNLHKWMDGLKSIEHLEGIKGEPGAKSKFIFERKGKKTEMIETIISRNLPDEFSGTYDMTGVHNIQRNRFQKIDENNTMYISQSEFQFKGVMKWMEIMSFAFKKQTMKFMVNFKQFVESEK</sequence>
<gene>
    <name evidence="1" type="ORF">ASZ90_004758</name>
</gene>
<evidence type="ECO:0000313" key="1">
    <source>
        <dbReference type="EMBL" id="KUG25425.1"/>
    </source>
</evidence>